<sequence length="257" mass="28624">MTALRVLEPGYVEALAERIDIELKLGLLDPDGVRAMLEEFKLRDEAGHYWTFGPVSQRWYQHDGMDWAPSQTTPHGLEGPDFLGDRETIVAEPSEDDLGPQARTAAEALERVRQQVREAYVSGSIDSDQVLELLSEQILIEKDGTIWMPGFHTGQWYGFNGQTWILGQAPAEEKLVSTDGDPSNWNPDGRVLENVAEWLDRGDDIFPEPVCAPWSPPEGFPEMPRGTETRCPACGRENESDSRFCRHCGAQLPGGGT</sequence>
<evidence type="ECO:0000313" key="2">
    <source>
        <dbReference type="EMBL" id="MDQ2091124.1"/>
    </source>
</evidence>
<dbReference type="Proteomes" id="UP001226762">
    <property type="component" value="Unassembled WGS sequence"/>
</dbReference>
<keyword evidence="3" id="KW-1185">Reference proteome</keyword>
<accession>A0AAE3WEI3</accession>
<organism evidence="2 3">
    <name type="scientific">Marimonas arenosa</name>
    <dbReference type="NCBI Taxonomy" id="1795305"/>
    <lineage>
        <taxon>Bacteria</taxon>
        <taxon>Pseudomonadati</taxon>
        <taxon>Pseudomonadota</taxon>
        <taxon>Alphaproteobacteria</taxon>
        <taxon>Rhodobacterales</taxon>
        <taxon>Paracoccaceae</taxon>
        <taxon>Marimonas</taxon>
    </lineage>
</organism>
<name>A0AAE3WEI3_9RHOB</name>
<reference evidence="2" key="2">
    <citation type="submission" date="2023-02" db="EMBL/GenBank/DDBJ databases">
        <title>'Rhodoalgimonas zhirmunskyi' gen. nov., isolated from a red alga.</title>
        <authorList>
            <person name="Nedashkovskaya O.I."/>
            <person name="Otstavnykh N.Y."/>
            <person name="Bystritskaya E.P."/>
            <person name="Balabanova L.A."/>
            <person name="Isaeva M.P."/>
        </authorList>
    </citation>
    <scope>NUCLEOTIDE SEQUENCE</scope>
    <source>
        <strain evidence="2">KCTC 52189</strain>
    </source>
</reference>
<proteinExistence type="predicted"/>
<dbReference type="EMBL" id="JANHAX010000004">
    <property type="protein sequence ID" value="MDQ2091124.1"/>
    <property type="molecule type" value="Genomic_DNA"/>
</dbReference>
<reference evidence="2" key="1">
    <citation type="submission" date="2022-07" db="EMBL/GenBank/DDBJ databases">
        <authorList>
            <person name="Otstavnykh N."/>
            <person name="Isaeva M."/>
            <person name="Bystritskaya E."/>
        </authorList>
    </citation>
    <scope>NUCLEOTIDE SEQUENCE</scope>
    <source>
        <strain evidence="2">KCTC 52189</strain>
    </source>
</reference>
<dbReference type="Pfam" id="PF24463">
    <property type="entry name" value="DUF7577"/>
    <property type="match status" value="1"/>
</dbReference>
<feature type="domain" description="DUF7577" evidence="1">
    <location>
        <begin position="229"/>
        <end position="253"/>
    </location>
</feature>
<dbReference type="RefSeq" id="WP_306736408.1">
    <property type="nucleotide sequence ID" value="NZ_JANHAX010000004.1"/>
</dbReference>
<evidence type="ECO:0000313" key="3">
    <source>
        <dbReference type="Proteomes" id="UP001226762"/>
    </source>
</evidence>
<dbReference type="InterPro" id="IPR055999">
    <property type="entry name" value="DUF7577"/>
</dbReference>
<dbReference type="AlphaFoldDB" id="A0AAE3WEI3"/>
<protein>
    <submittedName>
        <fullName evidence="2">Zinc ribbon domain-containing protein</fullName>
    </submittedName>
</protein>
<gene>
    <name evidence="2" type="ORF">NO357_14560</name>
</gene>
<evidence type="ECO:0000259" key="1">
    <source>
        <dbReference type="Pfam" id="PF24463"/>
    </source>
</evidence>
<comment type="caution">
    <text evidence="2">The sequence shown here is derived from an EMBL/GenBank/DDBJ whole genome shotgun (WGS) entry which is preliminary data.</text>
</comment>